<dbReference type="Gene3D" id="1.10.10.10">
    <property type="entry name" value="Winged helix-like DNA-binding domain superfamily/Winged helix DNA-binding domain"/>
    <property type="match status" value="1"/>
</dbReference>
<dbReference type="SUPFAM" id="SSF55781">
    <property type="entry name" value="GAF domain-like"/>
    <property type="match status" value="1"/>
</dbReference>
<dbReference type="Proteomes" id="UP000634476">
    <property type="component" value="Unassembled WGS sequence"/>
</dbReference>
<proteinExistence type="predicted"/>
<feature type="domain" description="HTH luxR-type" evidence="4">
    <location>
        <begin position="271"/>
        <end position="334"/>
    </location>
</feature>
<evidence type="ECO:0000256" key="2">
    <source>
        <dbReference type="ARBA" id="ARBA00023125"/>
    </source>
</evidence>
<dbReference type="PROSITE" id="PS50043">
    <property type="entry name" value="HTH_LUXR_2"/>
    <property type="match status" value="1"/>
</dbReference>
<reference evidence="5" key="1">
    <citation type="submission" date="2021-01" db="EMBL/GenBank/DDBJ databases">
        <title>Whole genome shotgun sequence of Planobispora takensis NBRC 109077.</title>
        <authorList>
            <person name="Komaki H."/>
            <person name="Tamura T."/>
        </authorList>
    </citation>
    <scope>NUCLEOTIDE SEQUENCE</scope>
    <source>
        <strain evidence="5">NBRC 109077</strain>
    </source>
</reference>
<keyword evidence="2" id="KW-0238">DNA-binding</keyword>
<dbReference type="CDD" id="cd06170">
    <property type="entry name" value="LuxR_C_like"/>
    <property type="match status" value="1"/>
</dbReference>
<dbReference type="PANTHER" id="PTHR44688:SF16">
    <property type="entry name" value="DNA-BINDING TRANSCRIPTIONAL ACTIVATOR DEVR_DOSR"/>
    <property type="match status" value="1"/>
</dbReference>
<evidence type="ECO:0000256" key="3">
    <source>
        <dbReference type="ARBA" id="ARBA00023163"/>
    </source>
</evidence>
<keyword evidence="3" id="KW-0804">Transcription</keyword>
<organism evidence="5 6">
    <name type="scientific">Planobispora takensis</name>
    <dbReference type="NCBI Taxonomy" id="1367882"/>
    <lineage>
        <taxon>Bacteria</taxon>
        <taxon>Bacillati</taxon>
        <taxon>Actinomycetota</taxon>
        <taxon>Actinomycetes</taxon>
        <taxon>Streptosporangiales</taxon>
        <taxon>Streptosporangiaceae</taxon>
        <taxon>Planobispora</taxon>
    </lineage>
</organism>
<dbReference type="GO" id="GO:0003677">
    <property type="term" value="F:DNA binding"/>
    <property type="evidence" value="ECO:0007669"/>
    <property type="project" value="UniProtKB-KW"/>
</dbReference>
<evidence type="ECO:0000313" key="6">
    <source>
        <dbReference type="Proteomes" id="UP000634476"/>
    </source>
</evidence>
<keyword evidence="1" id="KW-0805">Transcription regulation</keyword>
<gene>
    <name evidence="5" type="ORF">Pta02_35280</name>
</gene>
<dbReference type="GO" id="GO:0006355">
    <property type="term" value="P:regulation of DNA-templated transcription"/>
    <property type="evidence" value="ECO:0007669"/>
    <property type="project" value="InterPro"/>
</dbReference>
<comment type="caution">
    <text evidence="5">The sequence shown here is derived from an EMBL/GenBank/DDBJ whole genome shotgun (WGS) entry which is preliminary data.</text>
</comment>
<evidence type="ECO:0000259" key="4">
    <source>
        <dbReference type="PROSITE" id="PS50043"/>
    </source>
</evidence>
<evidence type="ECO:0000256" key="1">
    <source>
        <dbReference type="ARBA" id="ARBA00023015"/>
    </source>
</evidence>
<dbReference type="PANTHER" id="PTHR44688">
    <property type="entry name" value="DNA-BINDING TRANSCRIPTIONAL ACTIVATOR DEVR_DOSR"/>
    <property type="match status" value="1"/>
</dbReference>
<dbReference type="InterPro" id="IPR016032">
    <property type="entry name" value="Sig_transdc_resp-reg_C-effctor"/>
</dbReference>
<dbReference type="AlphaFoldDB" id="A0A8J3SY87"/>
<name>A0A8J3SY87_9ACTN</name>
<dbReference type="Pfam" id="PF00196">
    <property type="entry name" value="GerE"/>
    <property type="match status" value="1"/>
</dbReference>
<dbReference type="SMART" id="SM00421">
    <property type="entry name" value="HTH_LUXR"/>
    <property type="match status" value="1"/>
</dbReference>
<dbReference type="InterPro" id="IPR000792">
    <property type="entry name" value="Tscrpt_reg_LuxR_C"/>
</dbReference>
<dbReference type="InterPro" id="IPR036388">
    <property type="entry name" value="WH-like_DNA-bd_sf"/>
</dbReference>
<accession>A0A8J3SY87</accession>
<dbReference type="EMBL" id="BOOK01000024">
    <property type="protein sequence ID" value="GII01520.1"/>
    <property type="molecule type" value="Genomic_DNA"/>
</dbReference>
<evidence type="ECO:0000313" key="5">
    <source>
        <dbReference type="EMBL" id="GII01520.1"/>
    </source>
</evidence>
<keyword evidence="6" id="KW-1185">Reference proteome</keyword>
<sequence>MAAPAAAEAATPAELGIVLSQMVGRVVPHDGYLLAGLDPLAGTGCLVTAAHGNNGMAHRRLEIDEAAGRDLHSPAALAAPAPAGVPGDSGLPRERHNERLHEIMAEAGSGSELRLLLKTGGRVWGMLGLLREPFHRPFSPDDALRAQRLSAPLAHALKRHVTGRPLRPVRSDLAPGLIVVDGHDTVRAASATAHDWLQRLGSQQCGRHADDPYGHIRNIVSAARRDNGEALARLPEMDGWIELRGQLIGDPQAAEVVVTVQPASGTTLLSAITAWYDITPKEHLVVRHLLDALPSKQIAKRLGVSQHTVHDHLKSIYRKTGVSGRDELLAGLAR</sequence>
<protein>
    <recommendedName>
        <fullName evidence="4">HTH luxR-type domain-containing protein</fullName>
    </recommendedName>
</protein>
<dbReference type="SUPFAM" id="SSF46894">
    <property type="entry name" value="C-terminal effector domain of the bipartite response regulators"/>
    <property type="match status" value="1"/>
</dbReference>